<organism evidence="2 3">
    <name type="scientific">Gregarina niphandrodes</name>
    <name type="common">Septate eugregarine</name>
    <dbReference type="NCBI Taxonomy" id="110365"/>
    <lineage>
        <taxon>Eukaryota</taxon>
        <taxon>Sar</taxon>
        <taxon>Alveolata</taxon>
        <taxon>Apicomplexa</taxon>
        <taxon>Conoidasida</taxon>
        <taxon>Gregarinasina</taxon>
        <taxon>Eugregarinorida</taxon>
        <taxon>Gregarinidae</taxon>
        <taxon>Gregarina</taxon>
    </lineage>
</organism>
<keyword evidence="3" id="KW-1185">Reference proteome</keyword>
<dbReference type="eggNOG" id="ENOG502S9ZH">
    <property type="taxonomic scope" value="Eukaryota"/>
</dbReference>
<feature type="region of interest" description="Disordered" evidence="1">
    <location>
        <begin position="772"/>
        <end position="805"/>
    </location>
</feature>
<sequence>MGDSKEVLSFSGSAKINGYGFPSDTSKCVGGDPRRWAQLPDLDGIMSKPSETPLTESVVAEFTGLDPISRDLLSCYLDRNTNVSVYFQNGWQKCLNPAYEPGVTIQLLPEGHQMQQKGLPPMTDFPVSTQLSEPSSEIKRPYFRSGAIRRDCFLYFYLPVDCPCGLACQNWFCPFAHSSLEKMFHPLIYRTEPCRRGVKCCRRQCSFLHSIEDDIEATNLWTIWEQHWQGYRDTSPCSCVQPAVTTSLQAAPLPEVVTGPPGGGMPPAVALSGGSKGKKEIPGLLSQNANAVTPADFSAAPNAWEGELPQFCPVHMCHPQEVILDYVQQIVQNPREAIRLRSSISTVTSIRINRATPKEKARLKEIFAKTGPYTGFEQYCYSQVLNPLLNHPYFAKLPRLACDEILRLETKWNAQLHLDDEDPPLDATAHHRIAGPGTGEPPQITEQENSELRKKLAELVRLKLGVYEKRQLLKQYWMDIINSCRETRMNTPEMMNKIALKQAFPRYSLSKSQEAISTSVLNARDDPEGDLIGMQIGTTGQLGGQPSSGQRNGSYLRQQMSIVSGSLQPIDSSRSGFGAALSGPGFVGGVIVNGALVPPPPPPPPPPPTTAPKEAALSAVTSVTAHAKAPELSRPIIGTGQLEGRTPLLPFHDAPVSPLYDTANVPAPFHQRGDSLGSTQRYAPHMRYGMNMGTNTGTNVGMNLGMNMGMNMDLKRVASAASRPPHQDFWSASVEEFKRRSTQKLLSAESVGLAPGYRLRSQELVNHYRIASGEDLDLRPPPPQTDNRNAPRVRSDHAVTYEDLV</sequence>
<feature type="compositionally biased region" description="Basic and acidic residues" evidence="1">
    <location>
        <begin position="793"/>
        <end position="805"/>
    </location>
</feature>
<name>A0A023B6Q6_GRENI</name>
<dbReference type="Proteomes" id="UP000019763">
    <property type="component" value="Unassembled WGS sequence"/>
</dbReference>
<dbReference type="EMBL" id="AFNH02000575">
    <property type="protein sequence ID" value="EZG66736.1"/>
    <property type="molecule type" value="Genomic_DNA"/>
</dbReference>
<evidence type="ECO:0000313" key="3">
    <source>
        <dbReference type="Proteomes" id="UP000019763"/>
    </source>
</evidence>
<dbReference type="OrthoDB" id="514276at2759"/>
<dbReference type="GeneID" id="22912794"/>
<feature type="region of interest" description="Disordered" evidence="1">
    <location>
        <begin position="427"/>
        <end position="448"/>
    </location>
</feature>
<reference evidence="2" key="1">
    <citation type="submission" date="2013-12" db="EMBL/GenBank/DDBJ databases">
        <authorList>
            <person name="Omoto C.K."/>
            <person name="Sibley D."/>
            <person name="Venepally P."/>
            <person name="Hadjithomas M."/>
            <person name="Karamycheva S."/>
            <person name="Brunk B."/>
            <person name="Roos D."/>
            <person name="Caler E."/>
            <person name="Lorenzi H."/>
        </authorList>
    </citation>
    <scope>NUCLEOTIDE SEQUENCE</scope>
</reference>
<protein>
    <submittedName>
        <fullName evidence="2">Uncharacterized protein</fullName>
    </submittedName>
</protein>
<evidence type="ECO:0000256" key="1">
    <source>
        <dbReference type="SAM" id="MobiDB-lite"/>
    </source>
</evidence>
<dbReference type="AlphaFoldDB" id="A0A023B6Q6"/>
<comment type="caution">
    <text evidence="2">The sequence shown here is derived from an EMBL/GenBank/DDBJ whole genome shotgun (WGS) entry which is preliminary data.</text>
</comment>
<proteinExistence type="predicted"/>
<evidence type="ECO:0000313" key="2">
    <source>
        <dbReference type="EMBL" id="EZG66736.1"/>
    </source>
</evidence>
<dbReference type="RefSeq" id="XP_011130508.1">
    <property type="nucleotide sequence ID" value="XM_011132206.1"/>
</dbReference>
<gene>
    <name evidence="2" type="ORF">GNI_076730</name>
</gene>
<dbReference type="VEuPathDB" id="CryptoDB:GNI_076730"/>
<accession>A0A023B6Q6</accession>